<feature type="non-terminal residue" evidence="6">
    <location>
        <position position="1"/>
    </location>
</feature>
<reference evidence="6" key="1">
    <citation type="journal article" date="2014" name="PLoS ONE">
        <title>Transcriptome-Based Identification of ABC Transporters in the Western Tarnished Plant Bug Lygus hesperus.</title>
        <authorList>
            <person name="Hull J.J."/>
            <person name="Chaney K."/>
            <person name="Geib S.M."/>
            <person name="Fabrick J.A."/>
            <person name="Brent C.S."/>
            <person name="Walsh D."/>
            <person name="Lavine L.C."/>
        </authorList>
    </citation>
    <scope>NUCLEOTIDE SEQUENCE</scope>
</reference>
<evidence type="ECO:0000259" key="5">
    <source>
        <dbReference type="SMART" id="SM00701"/>
    </source>
</evidence>
<dbReference type="InterPro" id="IPR015510">
    <property type="entry name" value="PGRP"/>
</dbReference>
<dbReference type="InterPro" id="IPR006619">
    <property type="entry name" value="PGRP_domain_met/bac"/>
</dbReference>
<keyword evidence="2" id="KW-0399">Innate immunity</keyword>
<dbReference type="PANTHER" id="PTHR11022:SF41">
    <property type="entry name" value="PEPTIDOGLYCAN-RECOGNITION PROTEIN LC-RELATED"/>
    <property type="match status" value="1"/>
</dbReference>
<dbReference type="PANTHER" id="PTHR11022">
    <property type="entry name" value="PEPTIDOGLYCAN RECOGNITION PROTEIN"/>
    <property type="match status" value="1"/>
</dbReference>
<dbReference type="SUPFAM" id="SSF55846">
    <property type="entry name" value="N-acetylmuramoyl-L-alanine amidase-like"/>
    <property type="match status" value="1"/>
</dbReference>
<dbReference type="Pfam" id="PF01510">
    <property type="entry name" value="Amidase_2"/>
    <property type="match status" value="1"/>
</dbReference>
<evidence type="ECO:0000256" key="1">
    <source>
        <dbReference type="ARBA" id="ARBA00007553"/>
    </source>
</evidence>
<protein>
    <submittedName>
        <fullName evidence="6">Peptidoglycan-recognition protein 2</fullName>
    </submittedName>
</protein>
<dbReference type="GO" id="GO:0045087">
    <property type="term" value="P:innate immune response"/>
    <property type="evidence" value="ECO:0007669"/>
    <property type="project" value="UniProtKB-KW"/>
</dbReference>
<dbReference type="CDD" id="cd06583">
    <property type="entry name" value="PGRP"/>
    <property type="match status" value="1"/>
</dbReference>
<dbReference type="SMART" id="SM00701">
    <property type="entry name" value="PGRP"/>
    <property type="match status" value="1"/>
</dbReference>
<dbReference type="InterPro" id="IPR002502">
    <property type="entry name" value="Amidase_domain"/>
</dbReference>
<name>A0A0A9WZI4_LYGHE</name>
<evidence type="ECO:0000259" key="4">
    <source>
        <dbReference type="SMART" id="SM00644"/>
    </source>
</evidence>
<dbReference type="GO" id="GO:0008270">
    <property type="term" value="F:zinc ion binding"/>
    <property type="evidence" value="ECO:0007669"/>
    <property type="project" value="InterPro"/>
</dbReference>
<dbReference type="AlphaFoldDB" id="A0A0A9WZI4"/>
<keyword evidence="3" id="KW-0391">Immunity</keyword>
<accession>A0A0A9WZI4</accession>
<reference evidence="6" key="2">
    <citation type="submission" date="2014-07" db="EMBL/GenBank/DDBJ databases">
        <authorList>
            <person name="Hull J."/>
        </authorList>
    </citation>
    <scope>NUCLEOTIDE SEQUENCE</scope>
</reference>
<comment type="similarity">
    <text evidence="1">Belongs to the N-acetylmuramoyl-L-alanine amidase 2 family.</text>
</comment>
<feature type="domain" description="Peptidoglycan recognition protein family" evidence="5">
    <location>
        <begin position="6"/>
        <end position="149"/>
    </location>
</feature>
<feature type="domain" description="N-acetylmuramoyl-L-alanine amidase" evidence="4">
    <location>
        <begin position="21"/>
        <end position="155"/>
    </location>
</feature>
<dbReference type="Gene3D" id="3.40.80.10">
    <property type="entry name" value="Peptidoglycan recognition protein-like"/>
    <property type="match status" value="1"/>
</dbReference>
<dbReference type="SMART" id="SM00644">
    <property type="entry name" value="Ami_2"/>
    <property type="match status" value="1"/>
</dbReference>
<evidence type="ECO:0000313" key="6">
    <source>
        <dbReference type="EMBL" id="JAG13892.1"/>
    </source>
</evidence>
<dbReference type="InterPro" id="IPR036505">
    <property type="entry name" value="Amidase/PGRP_sf"/>
</dbReference>
<sequence length="178" mass="19525">NDNQYGSLVTRKEWGAVEPKKPSSDLKVIPPQIVIVANTNGPTCATQSECREIVRNIQISVMSRGASDVPFNFLVGGDCNIYEGVGWNKTGNHTILFNDKSIGLAFIGSFMTSSPAQAQVDAGLAWLEQGVELNNLAPEYVVFVQKQVTPYESPGVLMIPFIKRWKHWSANVSITDVI</sequence>
<organism evidence="6">
    <name type="scientific">Lygus hesperus</name>
    <name type="common">Western plant bug</name>
    <dbReference type="NCBI Taxonomy" id="30085"/>
    <lineage>
        <taxon>Eukaryota</taxon>
        <taxon>Metazoa</taxon>
        <taxon>Ecdysozoa</taxon>
        <taxon>Arthropoda</taxon>
        <taxon>Hexapoda</taxon>
        <taxon>Insecta</taxon>
        <taxon>Pterygota</taxon>
        <taxon>Neoptera</taxon>
        <taxon>Paraneoptera</taxon>
        <taxon>Hemiptera</taxon>
        <taxon>Heteroptera</taxon>
        <taxon>Panheteroptera</taxon>
        <taxon>Cimicomorpha</taxon>
        <taxon>Miridae</taxon>
        <taxon>Mirini</taxon>
        <taxon>Lygus</taxon>
    </lineage>
</organism>
<evidence type="ECO:0000256" key="3">
    <source>
        <dbReference type="ARBA" id="ARBA00022859"/>
    </source>
</evidence>
<dbReference type="GO" id="GO:0008745">
    <property type="term" value="F:N-acetylmuramoyl-L-alanine amidase activity"/>
    <property type="evidence" value="ECO:0007669"/>
    <property type="project" value="InterPro"/>
</dbReference>
<proteinExistence type="inferred from homology"/>
<dbReference type="GO" id="GO:0009253">
    <property type="term" value="P:peptidoglycan catabolic process"/>
    <property type="evidence" value="ECO:0007669"/>
    <property type="project" value="InterPro"/>
</dbReference>
<gene>
    <name evidence="6" type="primary">PGRP-2_1</name>
    <name evidence="6" type="ORF">CM83_75847</name>
</gene>
<evidence type="ECO:0000256" key="2">
    <source>
        <dbReference type="ARBA" id="ARBA00022588"/>
    </source>
</evidence>
<dbReference type="EMBL" id="GBHO01029712">
    <property type="protein sequence ID" value="JAG13892.1"/>
    <property type="molecule type" value="Transcribed_RNA"/>
</dbReference>